<dbReference type="InterPro" id="IPR036249">
    <property type="entry name" value="Thioredoxin-like_sf"/>
</dbReference>
<accession>A0A318E873</accession>
<keyword evidence="5" id="KW-1185">Reference proteome</keyword>
<comment type="catalytic activity">
    <reaction evidence="1">
        <text>2-hydroxychromene-2-carboxylate = (3E)-4-(2-hydroxyphenyl)-2-oxobut-3-enoate</text>
        <dbReference type="Rhea" id="RHEA:27401"/>
        <dbReference type="ChEBI" id="CHEBI:59350"/>
        <dbReference type="ChEBI" id="CHEBI:59353"/>
        <dbReference type="EC" id="5.99.1.4"/>
    </reaction>
</comment>
<dbReference type="GO" id="GO:0018845">
    <property type="term" value="F:2-hydroxychromene-2-carboxylate isomerase activity"/>
    <property type="evidence" value="ECO:0007669"/>
    <property type="project" value="UniProtKB-UniRule"/>
</dbReference>
<dbReference type="GO" id="GO:0006749">
    <property type="term" value="P:glutathione metabolic process"/>
    <property type="evidence" value="ECO:0007669"/>
    <property type="project" value="TreeGrafter"/>
</dbReference>
<dbReference type="GO" id="GO:0004364">
    <property type="term" value="F:glutathione transferase activity"/>
    <property type="evidence" value="ECO:0007669"/>
    <property type="project" value="TreeGrafter"/>
</dbReference>
<feature type="domain" description="DSBA-like thioredoxin" evidence="3">
    <location>
        <begin position="5"/>
        <end position="195"/>
    </location>
</feature>
<evidence type="ECO:0000256" key="2">
    <source>
        <dbReference type="PIRSR" id="PIRSR006386-1"/>
    </source>
</evidence>
<evidence type="ECO:0000313" key="5">
    <source>
        <dbReference type="Proteomes" id="UP000248330"/>
    </source>
</evidence>
<dbReference type="Gene3D" id="3.40.30.10">
    <property type="entry name" value="Glutaredoxin"/>
    <property type="match status" value="1"/>
</dbReference>
<dbReference type="Proteomes" id="UP000248330">
    <property type="component" value="Unassembled WGS sequence"/>
</dbReference>
<dbReference type="EMBL" id="QICN01000006">
    <property type="protein sequence ID" value="PXV67221.1"/>
    <property type="molecule type" value="Genomic_DNA"/>
</dbReference>
<dbReference type="OrthoDB" id="5244108at2"/>
<dbReference type="PANTHER" id="PTHR42943:SF2">
    <property type="entry name" value="GLUTATHIONE S-TRANSFERASE KAPPA 1"/>
    <property type="match status" value="1"/>
</dbReference>
<evidence type="ECO:0000259" key="3">
    <source>
        <dbReference type="Pfam" id="PF01323"/>
    </source>
</evidence>
<dbReference type="AlphaFoldDB" id="A0A318E873"/>
<dbReference type="PANTHER" id="PTHR42943">
    <property type="entry name" value="GLUTATHIONE S-TRANSFERASE KAPPA"/>
    <property type="match status" value="1"/>
</dbReference>
<name>A0A318E873_9GAMM</name>
<dbReference type="GO" id="GO:0004602">
    <property type="term" value="F:glutathione peroxidase activity"/>
    <property type="evidence" value="ECO:0007669"/>
    <property type="project" value="TreeGrafter"/>
</dbReference>
<dbReference type="InterPro" id="IPR014440">
    <property type="entry name" value="HCCAis_GSTk"/>
</dbReference>
<organism evidence="4 5">
    <name type="scientific">Sinimarinibacterium flocculans</name>
    <dbReference type="NCBI Taxonomy" id="985250"/>
    <lineage>
        <taxon>Bacteria</taxon>
        <taxon>Pseudomonadati</taxon>
        <taxon>Pseudomonadota</taxon>
        <taxon>Gammaproteobacteria</taxon>
        <taxon>Nevskiales</taxon>
        <taxon>Nevskiaceae</taxon>
        <taxon>Sinimarinibacterium</taxon>
    </lineage>
</organism>
<evidence type="ECO:0000256" key="1">
    <source>
        <dbReference type="PIRNR" id="PIRNR006386"/>
    </source>
</evidence>
<proteinExistence type="inferred from homology"/>
<dbReference type="CDD" id="cd03022">
    <property type="entry name" value="DsbA_HCCA_Iso"/>
    <property type="match status" value="1"/>
</dbReference>
<keyword evidence="1 4" id="KW-0413">Isomerase</keyword>
<sequence>MPTAVEFWFEFASSYSYPAALRIQAAADRAGVAIAYRPFLLGPIFREQGYESSPFVQYPAKGRYMWRDLERICAIHGIAFRKPSSFPRTSVLGARLVAAYADEEWVPGFVRALYRANFESDRDIDDAAVVRECLAASVADADARIAAAQAEPLKQRLRDNTTRAAALGLFGAPSFRVGDARSGYELFWGNDRLDEALAWALGRHALQR</sequence>
<protein>
    <recommendedName>
        <fullName evidence="1">2-hydroxychromene-2-carboxylate isomerase</fullName>
        <ecNumber evidence="1">5.99.1.4</ecNumber>
    </recommendedName>
</protein>
<feature type="active site" description="Nucleophile" evidence="2">
    <location>
        <position position="13"/>
    </location>
</feature>
<evidence type="ECO:0000313" key="4">
    <source>
        <dbReference type="EMBL" id="PXV67221.1"/>
    </source>
</evidence>
<dbReference type="RefSeq" id="WP_110265534.1">
    <property type="nucleotide sequence ID" value="NZ_CAWNXA010000006.1"/>
</dbReference>
<dbReference type="GO" id="GO:1901170">
    <property type="term" value="P:naphthalene catabolic process"/>
    <property type="evidence" value="ECO:0007669"/>
    <property type="project" value="InterPro"/>
</dbReference>
<dbReference type="InterPro" id="IPR001853">
    <property type="entry name" value="DSBA-like_thioredoxin_dom"/>
</dbReference>
<dbReference type="SUPFAM" id="SSF52833">
    <property type="entry name" value="Thioredoxin-like"/>
    <property type="match status" value="1"/>
</dbReference>
<dbReference type="EC" id="5.99.1.4" evidence="1"/>
<gene>
    <name evidence="4" type="ORF">C8D93_106198</name>
</gene>
<dbReference type="PIRSF" id="PIRSF006386">
    <property type="entry name" value="HCCAis_GSTk"/>
    <property type="match status" value="1"/>
</dbReference>
<dbReference type="InterPro" id="IPR051924">
    <property type="entry name" value="GST_Kappa/NadH"/>
</dbReference>
<comment type="similarity">
    <text evidence="1">Belongs to the GST superfamily. NadH family.</text>
</comment>
<dbReference type="Pfam" id="PF01323">
    <property type="entry name" value="DSBA"/>
    <property type="match status" value="1"/>
</dbReference>
<reference evidence="4 5" key="1">
    <citation type="submission" date="2018-04" db="EMBL/GenBank/DDBJ databases">
        <title>Genomic Encyclopedia of Type Strains, Phase IV (KMG-IV): sequencing the most valuable type-strain genomes for metagenomic binning, comparative biology and taxonomic classification.</title>
        <authorList>
            <person name="Goeker M."/>
        </authorList>
    </citation>
    <scope>NUCLEOTIDE SEQUENCE [LARGE SCALE GENOMIC DNA]</scope>
    <source>
        <strain evidence="4 5">DSM 104150</strain>
    </source>
</reference>
<dbReference type="InterPro" id="IPR044087">
    <property type="entry name" value="NahD-like"/>
</dbReference>
<comment type="caution">
    <text evidence="4">The sequence shown here is derived from an EMBL/GenBank/DDBJ whole genome shotgun (WGS) entry which is preliminary data.</text>
</comment>